<keyword evidence="3" id="KW-1185">Reference proteome</keyword>
<name>A0A2G0CBQ9_9BACT</name>
<protein>
    <submittedName>
        <fullName evidence="2">Uncharacterized protein</fullName>
    </submittedName>
</protein>
<evidence type="ECO:0000313" key="2">
    <source>
        <dbReference type="EMBL" id="PHK97418.1"/>
    </source>
</evidence>
<reference evidence="2 3" key="1">
    <citation type="submission" date="2017-10" db="EMBL/GenBank/DDBJ databases">
        <title>The draft genome sequence of Lewinella marina KCTC 32374.</title>
        <authorList>
            <person name="Wang K."/>
        </authorList>
    </citation>
    <scope>NUCLEOTIDE SEQUENCE [LARGE SCALE GENOMIC DNA]</scope>
    <source>
        <strain evidence="2 3">MKG-38</strain>
    </source>
</reference>
<gene>
    <name evidence="2" type="ORF">CGL56_16585</name>
</gene>
<proteinExistence type="predicted"/>
<feature type="signal peptide" evidence="1">
    <location>
        <begin position="1"/>
        <end position="30"/>
    </location>
</feature>
<feature type="chain" id="PRO_5013807049" evidence="1">
    <location>
        <begin position="31"/>
        <end position="77"/>
    </location>
</feature>
<dbReference type="Proteomes" id="UP000226437">
    <property type="component" value="Unassembled WGS sequence"/>
</dbReference>
<organism evidence="2 3">
    <name type="scientific">Neolewinella marina</name>
    <dbReference type="NCBI Taxonomy" id="438751"/>
    <lineage>
        <taxon>Bacteria</taxon>
        <taxon>Pseudomonadati</taxon>
        <taxon>Bacteroidota</taxon>
        <taxon>Saprospiria</taxon>
        <taxon>Saprospirales</taxon>
        <taxon>Lewinellaceae</taxon>
        <taxon>Neolewinella</taxon>
    </lineage>
</organism>
<dbReference type="EMBL" id="PDLO01000009">
    <property type="protein sequence ID" value="PHK97418.1"/>
    <property type="molecule type" value="Genomic_DNA"/>
</dbReference>
<sequence>MSFPTGAVNGANSPTTLFVLCMLLCTAAIAQPDAKGVWQYNAELEGHHCDDAGCYAFCTSSYLENSNLANNSEPSRS</sequence>
<comment type="caution">
    <text evidence="2">The sequence shown here is derived from an EMBL/GenBank/DDBJ whole genome shotgun (WGS) entry which is preliminary data.</text>
</comment>
<keyword evidence="1" id="KW-0732">Signal</keyword>
<evidence type="ECO:0000256" key="1">
    <source>
        <dbReference type="SAM" id="SignalP"/>
    </source>
</evidence>
<evidence type="ECO:0000313" key="3">
    <source>
        <dbReference type="Proteomes" id="UP000226437"/>
    </source>
</evidence>
<dbReference type="AlphaFoldDB" id="A0A2G0CBQ9"/>
<accession>A0A2G0CBQ9</accession>